<keyword evidence="10" id="KW-0238">DNA-binding</keyword>
<dbReference type="SMART" id="SM00488">
    <property type="entry name" value="DEXDc2"/>
    <property type="match status" value="1"/>
</dbReference>
<comment type="similarity">
    <text evidence="13">Belongs to the helicase family. DinG subfamily.</text>
</comment>
<dbReference type="InterPro" id="IPR010614">
    <property type="entry name" value="RAD3-like_helicase_DEAD"/>
</dbReference>
<keyword evidence="6 15" id="KW-0347">Helicase</keyword>
<dbReference type="GO" id="GO:0003677">
    <property type="term" value="F:DNA binding"/>
    <property type="evidence" value="ECO:0007669"/>
    <property type="project" value="UniProtKB-KW"/>
</dbReference>
<dbReference type="SMART" id="SM00491">
    <property type="entry name" value="HELICc2"/>
    <property type="match status" value="1"/>
</dbReference>
<dbReference type="GO" id="GO:0006281">
    <property type="term" value="P:DNA repair"/>
    <property type="evidence" value="ECO:0007669"/>
    <property type="project" value="UniProtKB-KW"/>
</dbReference>
<dbReference type="InterPro" id="IPR014013">
    <property type="entry name" value="Helic_SF1/SF2_ATP-bd_DinG/Rad3"/>
</dbReference>
<evidence type="ECO:0000256" key="13">
    <source>
        <dbReference type="ARBA" id="ARBA00038058"/>
    </source>
</evidence>
<evidence type="ECO:0000256" key="2">
    <source>
        <dbReference type="ARBA" id="ARBA00022723"/>
    </source>
</evidence>
<keyword evidence="7" id="KW-0067">ATP-binding</keyword>
<dbReference type="InterPro" id="IPR006555">
    <property type="entry name" value="ATP-dep_Helicase_C"/>
</dbReference>
<organism evidence="15 16">
    <name type="scientific">Yeguia hominis</name>
    <dbReference type="NCBI Taxonomy" id="2763662"/>
    <lineage>
        <taxon>Bacteria</taxon>
        <taxon>Bacillati</taxon>
        <taxon>Bacillota</taxon>
        <taxon>Clostridia</taxon>
        <taxon>Eubacteriales</taxon>
        <taxon>Yeguiaceae</taxon>
        <taxon>Yeguia</taxon>
    </lineage>
</organism>
<gene>
    <name evidence="15" type="ORF">IAG03_00805</name>
</gene>
<dbReference type="Gene3D" id="3.90.320.10">
    <property type="match status" value="1"/>
</dbReference>
<evidence type="ECO:0000256" key="3">
    <source>
        <dbReference type="ARBA" id="ARBA00022741"/>
    </source>
</evidence>
<dbReference type="GO" id="GO:0003678">
    <property type="term" value="F:DNA helicase activity"/>
    <property type="evidence" value="ECO:0007669"/>
    <property type="project" value="InterPro"/>
</dbReference>
<keyword evidence="3" id="KW-0547">Nucleotide-binding</keyword>
<evidence type="ECO:0000256" key="12">
    <source>
        <dbReference type="ARBA" id="ARBA00023235"/>
    </source>
</evidence>
<dbReference type="PROSITE" id="PS51193">
    <property type="entry name" value="HELICASE_ATP_BIND_2"/>
    <property type="match status" value="1"/>
</dbReference>
<dbReference type="Gene3D" id="1.10.30.20">
    <property type="entry name" value="Bacterial XPD DNA helicase, FeS cluster domain"/>
    <property type="match status" value="1"/>
</dbReference>
<keyword evidence="11" id="KW-0234">DNA repair</keyword>
<keyword evidence="5" id="KW-0378">Hydrolase</keyword>
<dbReference type="Proteomes" id="UP000651482">
    <property type="component" value="Unassembled WGS sequence"/>
</dbReference>
<dbReference type="InterPro" id="IPR045028">
    <property type="entry name" value="DinG/Rad3-like"/>
</dbReference>
<keyword evidence="2" id="KW-0479">Metal-binding</keyword>
<dbReference type="Gene3D" id="3.40.50.300">
    <property type="entry name" value="P-loop containing nucleotide triphosphate hydrolases"/>
    <property type="match status" value="2"/>
</dbReference>
<evidence type="ECO:0000259" key="14">
    <source>
        <dbReference type="PROSITE" id="PS51193"/>
    </source>
</evidence>
<proteinExistence type="inferred from homology"/>
<protein>
    <submittedName>
        <fullName evidence="15">ATP-dependent DNA helicase</fullName>
    </submittedName>
</protein>
<keyword evidence="12" id="KW-0413">Isomerase</keyword>
<evidence type="ECO:0000256" key="6">
    <source>
        <dbReference type="ARBA" id="ARBA00022806"/>
    </source>
</evidence>
<keyword evidence="1" id="KW-0004">4Fe-4S</keyword>
<dbReference type="InterPro" id="IPR011604">
    <property type="entry name" value="PDDEXK-like_dom_sf"/>
</dbReference>
<dbReference type="GO" id="GO:0016818">
    <property type="term" value="F:hydrolase activity, acting on acid anhydrides, in phosphorus-containing anhydrides"/>
    <property type="evidence" value="ECO:0007669"/>
    <property type="project" value="InterPro"/>
</dbReference>
<evidence type="ECO:0000313" key="15">
    <source>
        <dbReference type="EMBL" id="MBC8532562.1"/>
    </source>
</evidence>
<dbReference type="Pfam" id="PF06733">
    <property type="entry name" value="DEAD_2"/>
    <property type="match status" value="1"/>
</dbReference>
<dbReference type="PANTHER" id="PTHR11472">
    <property type="entry name" value="DNA REPAIR DEAD HELICASE RAD3/XP-D SUBFAMILY MEMBER"/>
    <property type="match status" value="1"/>
</dbReference>
<feature type="domain" description="Helicase ATP-binding" evidence="14">
    <location>
        <begin position="182"/>
        <end position="438"/>
    </location>
</feature>
<evidence type="ECO:0000256" key="10">
    <source>
        <dbReference type="ARBA" id="ARBA00023125"/>
    </source>
</evidence>
<dbReference type="GO" id="GO:0051539">
    <property type="term" value="F:4 iron, 4 sulfur cluster binding"/>
    <property type="evidence" value="ECO:0007669"/>
    <property type="project" value="UniProtKB-KW"/>
</dbReference>
<dbReference type="InterPro" id="IPR027417">
    <property type="entry name" value="P-loop_NTPase"/>
</dbReference>
<evidence type="ECO:0000313" key="16">
    <source>
        <dbReference type="Proteomes" id="UP000651482"/>
    </source>
</evidence>
<evidence type="ECO:0000256" key="8">
    <source>
        <dbReference type="ARBA" id="ARBA00023004"/>
    </source>
</evidence>
<comment type="caution">
    <text evidence="15">The sequence shown here is derived from an EMBL/GenBank/DDBJ whole genome shotgun (WGS) entry which is preliminary data.</text>
</comment>
<evidence type="ECO:0000256" key="9">
    <source>
        <dbReference type="ARBA" id="ARBA00023014"/>
    </source>
</evidence>
<evidence type="ECO:0000256" key="4">
    <source>
        <dbReference type="ARBA" id="ARBA00022763"/>
    </source>
</evidence>
<dbReference type="EMBL" id="JACRSN010000001">
    <property type="protein sequence ID" value="MBC8532562.1"/>
    <property type="molecule type" value="Genomic_DNA"/>
</dbReference>
<dbReference type="PANTHER" id="PTHR11472:SF34">
    <property type="entry name" value="REGULATOR OF TELOMERE ELONGATION HELICASE 1"/>
    <property type="match status" value="1"/>
</dbReference>
<dbReference type="Pfam" id="PF13307">
    <property type="entry name" value="Helicase_C_2"/>
    <property type="match status" value="1"/>
</dbReference>
<evidence type="ECO:0000256" key="7">
    <source>
        <dbReference type="ARBA" id="ARBA00022840"/>
    </source>
</evidence>
<dbReference type="InterPro" id="IPR006554">
    <property type="entry name" value="Helicase-like_DEXD_c2"/>
</dbReference>
<accession>A0A926HLX7</accession>
<keyword evidence="4" id="KW-0227">DNA damage</keyword>
<dbReference type="AlphaFoldDB" id="A0A926HLX7"/>
<dbReference type="GO" id="GO:0046872">
    <property type="term" value="F:metal ion binding"/>
    <property type="evidence" value="ECO:0007669"/>
    <property type="project" value="UniProtKB-KW"/>
</dbReference>
<keyword evidence="8" id="KW-0408">Iron</keyword>
<evidence type="ECO:0000256" key="1">
    <source>
        <dbReference type="ARBA" id="ARBA00022485"/>
    </source>
</evidence>
<evidence type="ECO:0000256" key="11">
    <source>
        <dbReference type="ARBA" id="ARBA00023204"/>
    </source>
</evidence>
<keyword evidence="16" id="KW-1185">Reference proteome</keyword>
<dbReference type="SUPFAM" id="SSF52540">
    <property type="entry name" value="P-loop containing nucleoside triphosphate hydrolases"/>
    <property type="match status" value="2"/>
</dbReference>
<dbReference type="GO" id="GO:0005524">
    <property type="term" value="F:ATP binding"/>
    <property type="evidence" value="ECO:0007669"/>
    <property type="project" value="UniProtKB-KW"/>
</dbReference>
<name>A0A926HLX7_9FIRM</name>
<dbReference type="RefSeq" id="WP_249317764.1">
    <property type="nucleotide sequence ID" value="NZ_JACRSN010000001.1"/>
</dbReference>
<keyword evidence="9" id="KW-0411">Iron-sulfur</keyword>
<sequence length="784" mass="89175">MAFSVKLSVRELVEFLLQSGSITPGEGGGADRALEGARIHRRLQKAYGENAKTEVFLSLTTELGDFVYTVEGRADGILERDGMIVLDEIKTTVQPFDRVTEDFCPVHWAQAMCYAYFYGLQQDLSEMQVQLTYYQADTHEIKRFLREYTLAELEFFYLDLLRQYERWAMFLRDWSMQRDRSLRALAFPFSAYRAGQRAFAGVVYRAVCEGTRLFCQAPTGTGKTISTLFPALKAMGEGKTERIFYLTAKTISRQSAAEALSKMREGGMHLKSVTLTAKEKICFQEDCICTPEECPYANGYYDRINSVLYSLLQKEDSFTREELEHAAKEAMVCPFELSLDLSLWCDVIVCDYNYLFDPVVYLRRFFSERSGAYTFLVDEAHNLVARSREMYTARLQKSMFLALRKQFPKGELFRALGKVNTAFLALKKACGEQPYAEYEEIPETLLQPLEKLAAACSAWLEKNREHVLRAEVLPVFFAVRFFLKISDLFDARFVMTVVPQPKDMQVSLLCLDPSALNDQALARGRAAVLFSATLAPPGYYRSVLGGGETAKSYALPSPFPQENLLLLCADGISLRYADRERNIEPVCDLLHAFLSGKQGNYLVYFPSYQYMNAVHAVFCQRYPEHRLILQSGGMEEADREAFLRQFRNQEQAVTGFCVLGGVFAEGIDLPGEALIGTAIIGTGLPKVEREQELLRAYYDGVNGAGFDFAYRFPGMNKVLQAAGRVIRSQTDRGAVLLIDSRFSQAAYRRLFPPHWSHLRFLRRPEEIEEALRSFWETPQKDANK</sequence>
<dbReference type="Gene3D" id="1.10.275.40">
    <property type="match status" value="1"/>
</dbReference>
<dbReference type="InterPro" id="IPR042493">
    <property type="entry name" value="XPD_DNA_FeS"/>
</dbReference>
<reference evidence="15" key="1">
    <citation type="submission" date="2020-08" db="EMBL/GenBank/DDBJ databases">
        <title>Genome public.</title>
        <authorList>
            <person name="Liu C."/>
            <person name="Sun Q."/>
        </authorList>
    </citation>
    <scope>NUCLEOTIDE SEQUENCE</scope>
    <source>
        <strain evidence="15">NSJ-40</strain>
    </source>
</reference>
<evidence type="ECO:0000256" key="5">
    <source>
        <dbReference type="ARBA" id="ARBA00022801"/>
    </source>
</evidence>